<feature type="compositionally biased region" description="Basic and acidic residues" evidence="1">
    <location>
        <begin position="63"/>
        <end position="75"/>
    </location>
</feature>
<keyword evidence="3" id="KW-1185">Reference proteome</keyword>
<evidence type="ECO:0008006" key="4">
    <source>
        <dbReference type="Google" id="ProtNLM"/>
    </source>
</evidence>
<gene>
    <name evidence="2" type="ORF">GCM10010403_51340</name>
</gene>
<feature type="region of interest" description="Disordered" evidence="1">
    <location>
        <begin position="47"/>
        <end position="84"/>
    </location>
</feature>
<sequence>MGHKDITTTWTVYRHQLRPVTEGADLLDEDQKSASPTEKDFLRGQFGSELGSWPATANSEQSRFPKEKKAPENRGLRNYARGGT</sequence>
<dbReference type="Proteomes" id="UP001501584">
    <property type="component" value="Unassembled WGS sequence"/>
</dbReference>
<dbReference type="EMBL" id="BAAASX010000014">
    <property type="protein sequence ID" value="GAA2350857.1"/>
    <property type="molecule type" value="Genomic_DNA"/>
</dbReference>
<organism evidence="2 3">
    <name type="scientific">Glycomyces rutgersensis</name>
    <dbReference type="NCBI Taxonomy" id="58115"/>
    <lineage>
        <taxon>Bacteria</taxon>
        <taxon>Bacillati</taxon>
        <taxon>Actinomycetota</taxon>
        <taxon>Actinomycetes</taxon>
        <taxon>Glycomycetales</taxon>
        <taxon>Glycomycetaceae</taxon>
        <taxon>Glycomyces</taxon>
    </lineage>
</organism>
<protein>
    <recommendedName>
        <fullName evidence="4">Phage integrase family protein</fullName>
    </recommendedName>
</protein>
<comment type="caution">
    <text evidence="2">The sequence shown here is derived from an EMBL/GenBank/DDBJ whole genome shotgun (WGS) entry which is preliminary data.</text>
</comment>
<evidence type="ECO:0000256" key="1">
    <source>
        <dbReference type="SAM" id="MobiDB-lite"/>
    </source>
</evidence>
<evidence type="ECO:0000313" key="3">
    <source>
        <dbReference type="Proteomes" id="UP001501584"/>
    </source>
</evidence>
<proteinExistence type="predicted"/>
<evidence type="ECO:0000313" key="2">
    <source>
        <dbReference type="EMBL" id="GAA2350857.1"/>
    </source>
</evidence>
<reference evidence="2 3" key="1">
    <citation type="journal article" date="2019" name="Int. J. Syst. Evol. Microbiol.">
        <title>The Global Catalogue of Microorganisms (GCM) 10K type strain sequencing project: providing services to taxonomists for standard genome sequencing and annotation.</title>
        <authorList>
            <consortium name="The Broad Institute Genomics Platform"/>
            <consortium name="The Broad Institute Genome Sequencing Center for Infectious Disease"/>
            <person name="Wu L."/>
            <person name="Ma J."/>
        </authorList>
    </citation>
    <scope>NUCLEOTIDE SEQUENCE [LARGE SCALE GENOMIC DNA]</scope>
    <source>
        <strain evidence="2 3">JCM 6238</strain>
    </source>
</reference>
<accession>A0ABN3GG59</accession>
<name>A0ABN3GG59_9ACTN</name>